<keyword evidence="3" id="KW-1185">Reference proteome</keyword>
<organism evidence="2 3">
    <name type="scientific">Fictibacillus nanhaiensis</name>
    <dbReference type="NCBI Taxonomy" id="742169"/>
    <lineage>
        <taxon>Bacteria</taxon>
        <taxon>Bacillati</taxon>
        <taxon>Bacillota</taxon>
        <taxon>Bacilli</taxon>
        <taxon>Bacillales</taxon>
        <taxon>Fictibacillaceae</taxon>
        <taxon>Fictibacillus</taxon>
    </lineage>
</organism>
<evidence type="ECO:0000313" key="3">
    <source>
        <dbReference type="Proteomes" id="UP001296923"/>
    </source>
</evidence>
<name>A0ABS2ZKR1_9BACL</name>
<evidence type="ECO:0000256" key="1">
    <source>
        <dbReference type="SAM" id="MobiDB-lite"/>
    </source>
</evidence>
<evidence type="ECO:0000313" key="2">
    <source>
        <dbReference type="EMBL" id="MBN3552742.1"/>
    </source>
</evidence>
<feature type="compositionally biased region" description="Low complexity" evidence="1">
    <location>
        <begin position="1"/>
        <end position="14"/>
    </location>
</feature>
<dbReference type="RefSeq" id="WP_205724096.1">
    <property type="nucleotide sequence ID" value="NZ_JAFHKR010000028.1"/>
</dbReference>
<dbReference type="EMBL" id="JAFHKR010000028">
    <property type="protein sequence ID" value="MBN3552742.1"/>
    <property type="molecule type" value="Genomic_DNA"/>
</dbReference>
<protein>
    <submittedName>
        <fullName evidence="2">Uncharacterized protein</fullName>
    </submittedName>
</protein>
<comment type="caution">
    <text evidence="2">The sequence shown here is derived from an EMBL/GenBank/DDBJ whole genome shotgun (WGS) entry which is preliminary data.</text>
</comment>
<dbReference type="Proteomes" id="UP001296923">
    <property type="component" value="Unassembled WGS sequence"/>
</dbReference>
<sequence>MAHSGSPKSGSDSFSPDKQKLNGHEGVLCLPDCLTFDLEGLVTATRQEAHRMPRGT</sequence>
<gene>
    <name evidence="2" type="ORF">JYA63_00445</name>
</gene>
<reference evidence="2 3" key="1">
    <citation type="submission" date="2021-01" db="EMBL/GenBank/DDBJ databases">
        <title>Genome Sequencing of Type Strains.</title>
        <authorList>
            <person name="Lemaire J.F."/>
            <person name="Inderbitzin P."/>
            <person name="Collins S.B."/>
            <person name="Wespe N."/>
            <person name="Knight-Connoni V."/>
        </authorList>
    </citation>
    <scope>NUCLEOTIDE SEQUENCE [LARGE SCALE GENOMIC DNA]</scope>
    <source>
        <strain evidence="2 3">DSM 23009</strain>
    </source>
</reference>
<proteinExistence type="predicted"/>
<accession>A0ABS2ZKR1</accession>
<feature type="region of interest" description="Disordered" evidence="1">
    <location>
        <begin position="1"/>
        <end position="21"/>
    </location>
</feature>